<sequence length="133" mass="15337">MNITEKWKQFGRECNKKTMTQNVKEKKGSVVSSSVVAQAHHYLTGNTERHSYSVSKNDLNVMCLRMFWRILHHSKERALTSRTPSNIDQKLKDELDTPNDRIPPHPDSPEPNQLITALLILFDGSLKLQPDRK</sequence>
<evidence type="ECO:0000313" key="3">
    <source>
        <dbReference type="Proteomes" id="UP000760860"/>
    </source>
</evidence>
<protein>
    <submittedName>
        <fullName evidence="2">Uncharacterized protein</fullName>
    </submittedName>
</protein>
<dbReference type="EMBL" id="RCMV01000072">
    <property type="protein sequence ID" value="KAG3225894.1"/>
    <property type="molecule type" value="Genomic_DNA"/>
</dbReference>
<reference evidence="2" key="1">
    <citation type="submission" date="2018-05" db="EMBL/GenBank/DDBJ databases">
        <title>Effector identification in a new, highly contiguous assembly of the strawberry crown rot pathogen Phytophthora cactorum.</title>
        <authorList>
            <person name="Armitage A.D."/>
            <person name="Nellist C.F."/>
            <person name="Bates H."/>
            <person name="Vickerstaff R.J."/>
            <person name="Harrison R.J."/>
        </authorList>
    </citation>
    <scope>NUCLEOTIDE SEQUENCE</scope>
    <source>
        <strain evidence="2">P421</strain>
    </source>
</reference>
<dbReference type="AlphaFoldDB" id="A0A8T1ILC8"/>
<accession>A0A8T1ILC8</accession>
<evidence type="ECO:0000256" key="1">
    <source>
        <dbReference type="SAM" id="MobiDB-lite"/>
    </source>
</evidence>
<name>A0A8T1ILC8_9STRA</name>
<feature type="region of interest" description="Disordered" evidence="1">
    <location>
        <begin position="78"/>
        <end position="110"/>
    </location>
</feature>
<comment type="caution">
    <text evidence="2">The sequence shown here is derived from an EMBL/GenBank/DDBJ whole genome shotgun (WGS) entry which is preliminary data.</text>
</comment>
<proteinExistence type="predicted"/>
<dbReference type="Proteomes" id="UP000760860">
    <property type="component" value="Unassembled WGS sequence"/>
</dbReference>
<feature type="compositionally biased region" description="Basic and acidic residues" evidence="1">
    <location>
        <begin position="89"/>
        <end position="108"/>
    </location>
</feature>
<evidence type="ECO:0000313" key="2">
    <source>
        <dbReference type="EMBL" id="KAG3225894.1"/>
    </source>
</evidence>
<organism evidence="2 3">
    <name type="scientific">Phytophthora cactorum</name>
    <dbReference type="NCBI Taxonomy" id="29920"/>
    <lineage>
        <taxon>Eukaryota</taxon>
        <taxon>Sar</taxon>
        <taxon>Stramenopiles</taxon>
        <taxon>Oomycota</taxon>
        <taxon>Peronosporomycetes</taxon>
        <taxon>Peronosporales</taxon>
        <taxon>Peronosporaceae</taxon>
        <taxon>Phytophthora</taxon>
    </lineage>
</organism>
<gene>
    <name evidence="2" type="ORF">PC129_g3539</name>
</gene>